<dbReference type="KEGG" id="bfm:BP422_03450"/>
<dbReference type="AlphaFoldDB" id="A0A220MDK8"/>
<sequence>MRKATKAWALLAAICTASLLGGCTYESGTKAFATTNFDQKPDQTTTVQTESGAEWLKTALEKGKTDKEAQTYWYKGYVKNTILSRTTTSMFEGAVINGKGYNVDARIAAQPYSYYRINDKRYIKAKEQFVTAPDEPLAFDVLKGFEDWLPFMDKAVQLPEEKVIGVVSVPFQLKMTGAEWLKNSQSPLFEPLKKQLGDRPDLDYILKESTIKTTIWFGKEDRLIHQYETWIILPLPEAGTMDQQVMFNLYKYGDTGGIHIKEPEEVEKYLLY</sequence>
<dbReference type="RefSeq" id="WP_088906575.1">
    <property type="nucleotide sequence ID" value="NZ_CP018145.1"/>
</dbReference>
<evidence type="ECO:0000313" key="3">
    <source>
        <dbReference type="Proteomes" id="UP000197781"/>
    </source>
</evidence>
<organism evidence="2 3">
    <name type="scientific">Brevibacillus formosus</name>
    <dbReference type="NCBI Taxonomy" id="54913"/>
    <lineage>
        <taxon>Bacteria</taxon>
        <taxon>Bacillati</taxon>
        <taxon>Bacillota</taxon>
        <taxon>Bacilli</taxon>
        <taxon>Bacillales</taxon>
        <taxon>Paenibacillaceae</taxon>
        <taxon>Brevibacillus</taxon>
    </lineage>
</organism>
<keyword evidence="1" id="KW-0732">Signal</keyword>
<proteinExistence type="predicted"/>
<dbReference type="PROSITE" id="PS51257">
    <property type="entry name" value="PROKAR_LIPOPROTEIN"/>
    <property type="match status" value="1"/>
</dbReference>
<name>A0A220MDK8_9BACL</name>
<dbReference type="Proteomes" id="UP000197781">
    <property type="component" value="Chromosome"/>
</dbReference>
<reference evidence="2 3" key="1">
    <citation type="submission" date="2016-11" db="EMBL/GenBank/DDBJ databases">
        <authorList>
            <person name="Jaros S."/>
            <person name="Januszkiewicz K."/>
            <person name="Wedrychowicz H."/>
        </authorList>
    </citation>
    <scope>NUCLEOTIDE SEQUENCE [LARGE SCALE GENOMIC DNA]</scope>
    <source>
        <strain evidence="2 3">NF2</strain>
    </source>
</reference>
<evidence type="ECO:0000256" key="1">
    <source>
        <dbReference type="SAM" id="SignalP"/>
    </source>
</evidence>
<gene>
    <name evidence="2" type="ORF">BP422_03450</name>
</gene>
<protein>
    <recommendedName>
        <fullName evidence="4">Lipoprotein</fullName>
    </recommendedName>
</protein>
<evidence type="ECO:0008006" key="4">
    <source>
        <dbReference type="Google" id="ProtNLM"/>
    </source>
</evidence>
<accession>A0A220MDK8</accession>
<dbReference type="EMBL" id="CP018145">
    <property type="protein sequence ID" value="ASJ52690.1"/>
    <property type="molecule type" value="Genomic_DNA"/>
</dbReference>
<feature type="signal peptide" evidence="1">
    <location>
        <begin position="1"/>
        <end position="22"/>
    </location>
</feature>
<feature type="chain" id="PRO_5039519075" description="Lipoprotein" evidence="1">
    <location>
        <begin position="23"/>
        <end position="272"/>
    </location>
</feature>
<evidence type="ECO:0000313" key="2">
    <source>
        <dbReference type="EMBL" id="ASJ52690.1"/>
    </source>
</evidence>